<dbReference type="InterPro" id="IPR036691">
    <property type="entry name" value="Endo/exonu/phosph_ase_sf"/>
</dbReference>
<sequence>MAINCDRMMTLEDLSTIEVLEQTDDDSISVSGFESRSTISPKAELNLLECFLINKHKNVILAGDFNTDFESIPKSFSDLLNKYNLKSALALNIKSTTKHGTFIDNIITNFKVEAGGIYTSYTKSSHDPLYINLK</sequence>
<comment type="caution">
    <text evidence="1">The sequence shown here is derived from an EMBL/GenBank/DDBJ whole genome shotgun (WGS) entry which is preliminary data.</text>
</comment>
<dbReference type="AlphaFoldDB" id="A0A1C7MW26"/>
<name>A0A1C7MW26_9FUNG</name>
<dbReference type="InParanoid" id="A0A1C7MW26"/>
<gene>
    <name evidence="1" type="ORF">A0J61_10983</name>
</gene>
<accession>A0A1C7MW26</accession>
<reference evidence="1 2" key="1">
    <citation type="submission" date="2016-03" db="EMBL/GenBank/DDBJ databases">
        <title>Choanephora cucurbitarum.</title>
        <authorList>
            <person name="Min B."/>
            <person name="Park H."/>
            <person name="Park J.-H."/>
            <person name="Shin H.-D."/>
            <person name="Choi I.-G."/>
        </authorList>
    </citation>
    <scope>NUCLEOTIDE SEQUENCE [LARGE SCALE GENOMIC DNA]</scope>
    <source>
        <strain evidence="1 2">KUS-F28377</strain>
    </source>
</reference>
<organism evidence="1 2">
    <name type="scientific">Choanephora cucurbitarum</name>
    <dbReference type="NCBI Taxonomy" id="101091"/>
    <lineage>
        <taxon>Eukaryota</taxon>
        <taxon>Fungi</taxon>
        <taxon>Fungi incertae sedis</taxon>
        <taxon>Mucoromycota</taxon>
        <taxon>Mucoromycotina</taxon>
        <taxon>Mucoromycetes</taxon>
        <taxon>Mucorales</taxon>
        <taxon>Mucorineae</taxon>
        <taxon>Choanephoraceae</taxon>
        <taxon>Choanephoroideae</taxon>
        <taxon>Choanephora</taxon>
    </lineage>
</organism>
<dbReference type="OrthoDB" id="6621790at2759"/>
<evidence type="ECO:0000313" key="1">
    <source>
        <dbReference type="EMBL" id="OBZ80968.1"/>
    </source>
</evidence>
<dbReference type="SUPFAM" id="SSF56219">
    <property type="entry name" value="DNase I-like"/>
    <property type="match status" value="1"/>
</dbReference>
<protein>
    <recommendedName>
        <fullName evidence="3">Endonuclease/exonuclease/phosphatase domain-containing protein</fullName>
    </recommendedName>
</protein>
<dbReference type="Proteomes" id="UP000093000">
    <property type="component" value="Unassembled WGS sequence"/>
</dbReference>
<proteinExistence type="predicted"/>
<evidence type="ECO:0008006" key="3">
    <source>
        <dbReference type="Google" id="ProtNLM"/>
    </source>
</evidence>
<keyword evidence="2" id="KW-1185">Reference proteome</keyword>
<dbReference type="EMBL" id="LUGH01001562">
    <property type="protein sequence ID" value="OBZ80968.1"/>
    <property type="molecule type" value="Genomic_DNA"/>
</dbReference>
<evidence type="ECO:0000313" key="2">
    <source>
        <dbReference type="Proteomes" id="UP000093000"/>
    </source>
</evidence>